<keyword evidence="3" id="KW-1185">Reference proteome</keyword>
<reference evidence="2 3" key="1">
    <citation type="submission" date="2024-05" db="EMBL/GenBank/DDBJ databases">
        <authorList>
            <person name="Zhao H."/>
            <person name="Xu Y."/>
            <person name="Lin S."/>
            <person name="Spain J.C."/>
            <person name="Zhou N.-Y."/>
        </authorList>
    </citation>
    <scope>NUCLEOTIDE SEQUENCE [LARGE SCALE GENOMIC DNA]</scope>
    <source>
        <strain evidence="2 3">NEAU-NG30</strain>
    </source>
</reference>
<dbReference type="PANTHER" id="PTHR33164:SF95">
    <property type="entry name" value="TRANSCRIPTIONAL REGULATOR"/>
    <property type="match status" value="1"/>
</dbReference>
<proteinExistence type="predicted"/>
<dbReference type="InterPro" id="IPR036390">
    <property type="entry name" value="WH_DNA-bd_sf"/>
</dbReference>
<accession>A0ABV0LMC6</accession>
<dbReference type="PRINTS" id="PR00598">
    <property type="entry name" value="HTHMARR"/>
</dbReference>
<dbReference type="InterPro" id="IPR000835">
    <property type="entry name" value="HTH_MarR-typ"/>
</dbReference>
<evidence type="ECO:0000259" key="1">
    <source>
        <dbReference type="PROSITE" id="PS50995"/>
    </source>
</evidence>
<evidence type="ECO:0000313" key="2">
    <source>
        <dbReference type="EMBL" id="MEQ0563463.1"/>
    </source>
</evidence>
<dbReference type="InterPro" id="IPR036388">
    <property type="entry name" value="WH-like_DNA-bd_sf"/>
</dbReference>
<organism evidence="2 3">
    <name type="scientific">Amycolatopsis melonis</name>
    <dbReference type="NCBI Taxonomy" id="3156488"/>
    <lineage>
        <taxon>Bacteria</taxon>
        <taxon>Bacillati</taxon>
        <taxon>Actinomycetota</taxon>
        <taxon>Actinomycetes</taxon>
        <taxon>Pseudonocardiales</taxon>
        <taxon>Pseudonocardiaceae</taxon>
        <taxon>Amycolatopsis</taxon>
    </lineage>
</organism>
<dbReference type="SMART" id="SM00347">
    <property type="entry name" value="HTH_MARR"/>
    <property type="match status" value="1"/>
</dbReference>
<dbReference type="InterPro" id="IPR039422">
    <property type="entry name" value="MarR/SlyA-like"/>
</dbReference>
<gene>
    <name evidence="2" type="ORF">ABJI51_30670</name>
</gene>
<feature type="domain" description="HTH marR-type" evidence="1">
    <location>
        <begin position="1"/>
        <end position="136"/>
    </location>
</feature>
<comment type="caution">
    <text evidence="2">The sequence shown here is derived from an EMBL/GenBank/DDBJ whole genome shotgun (WGS) entry which is preliminary data.</text>
</comment>
<dbReference type="Proteomes" id="UP001440984">
    <property type="component" value="Unassembled WGS sequence"/>
</dbReference>
<dbReference type="Gene3D" id="1.10.10.10">
    <property type="entry name" value="Winged helix-like DNA-binding domain superfamily/Winged helix DNA-binding domain"/>
    <property type="match status" value="1"/>
</dbReference>
<dbReference type="PANTHER" id="PTHR33164">
    <property type="entry name" value="TRANSCRIPTIONAL REGULATOR, MARR FAMILY"/>
    <property type="match status" value="1"/>
</dbReference>
<evidence type="ECO:0000313" key="3">
    <source>
        <dbReference type="Proteomes" id="UP001440984"/>
    </source>
</evidence>
<dbReference type="SUPFAM" id="SSF46785">
    <property type="entry name" value="Winged helix' DNA-binding domain"/>
    <property type="match status" value="1"/>
</dbReference>
<protein>
    <submittedName>
        <fullName evidence="2">MarR family transcriptional regulator</fullName>
    </submittedName>
</protein>
<dbReference type="RefSeq" id="WP_348954526.1">
    <property type="nucleotide sequence ID" value="NZ_JBDZYD010000012.1"/>
</dbReference>
<name>A0ABV0LMC6_9PSEU</name>
<dbReference type="Pfam" id="PF12802">
    <property type="entry name" value="MarR_2"/>
    <property type="match status" value="1"/>
</dbReference>
<dbReference type="EMBL" id="JBDZYD010000012">
    <property type="protein sequence ID" value="MEQ0563463.1"/>
    <property type="molecule type" value="Genomic_DNA"/>
</dbReference>
<sequence length="156" mass="17152">MQLDDRSVFLLSQLGHHVADRFADELAPLGLRPAHFGVLTHLRDGSGLSQQQLADLLRVHRNVMVGLVDDLETQGLVRRAPHPEDRRAHAVQLTGKARTLLREAATVADRLEETVLAPLDDGERAQLAALLHRVAEHAGLPPGVHPALNRRPSRRG</sequence>
<dbReference type="PROSITE" id="PS50995">
    <property type="entry name" value="HTH_MARR_2"/>
    <property type="match status" value="1"/>
</dbReference>